<feature type="compositionally biased region" description="Low complexity" evidence="15">
    <location>
        <begin position="1451"/>
        <end position="1460"/>
    </location>
</feature>
<keyword evidence="19" id="KW-1185">Reference proteome</keyword>
<evidence type="ECO:0000256" key="8">
    <source>
        <dbReference type="ARBA" id="ARBA00022840"/>
    </source>
</evidence>
<evidence type="ECO:0000256" key="12">
    <source>
        <dbReference type="ARBA" id="ARBA00023136"/>
    </source>
</evidence>
<dbReference type="PANTHER" id="PTHR45627:SF1">
    <property type="entry name" value="ADENYLATE CYCLASE TYPE 8"/>
    <property type="match status" value="1"/>
</dbReference>
<dbReference type="Pfam" id="PF16214">
    <property type="entry name" value="AC_N"/>
    <property type="match status" value="1"/>
</dbReference>
<feature type="compositionally biased region" description="Polar residues" evidence="15">
    <location>
        <begin position="1296"/>
        <end position="1308"/>
    </location>
</feature>
<keyword evidence="9" id="KW-0460">Magnesium</keyword>
<dbReference type="PROSITE" id="PS50125">
    <property type="entry name" value="GUANYLATE_CYCLASE_2"/>
    <property type="match status" value="2"/>
</dbReference>
<reference evidence="18 19" key="1">
    <citation type="journal article" date="2018" name="J. Allergy Clin. Immunol.">
        <title>High-quality assembly of Dermatophagoides pteronyssinus genome and transcriptome reveals a wide range of novel allergens.</title>
        <authorList>
            <person name="Liu X.Y."/>
            <person name="Yang K.Y."/>
            <person name="Wang M.Q."/>
            <person name="Kwok J.S."/>
            <person name="Zeng X."/>
            <person name="Yang Z."/>
            <person name="Xiao X.J."/>
            <person name="Lau C.P."/>
            <person name="Li Y."/>
            <person name="Huang Z.M."/>
            <person name="Ba J.G."/>
            <person name="Yim A.K."/>
            <person name="Ouyang C.Y."/>
            <person name="Ngai S.M."/>
            <person name="Chan T.F."/>
            <person name="Leung E.L."/>
            <person name="Liu L."/>
            <person name="Liu Z.G."/>
            <person name="Tsui S.K."/>
        </authorList>
    </citation>
    <scope>NUCLEOTIDE SEQUENCE [LARGE SCALE GENOMIC DNA]</scope>
    <source>
        <strain evidence="18">Derp</strain>
    </source>
</reference>
<comment type="caution">
    <text evidence="18">The sequence shown here is derived from an EMBL/GenBank/DDBJ whole genome shotgun (WGS) entry which is preliminary data.</text>
</comment>
<evidence type="ECO:0000259" key="17">
    <source>
        <dbReference type="PROSITE" id="PS50125"/>
    </source>
</evidence>
<name>A0ABQ8JRZ9_DERPT</name>
<dbReference type="Proteomes" id="UP000887458">
    <property type="component" value="Unassembled WGS sequence"/>
</dbReference>
<accession>A0ABQ8JRZ9</accession>
<feature type="transmembrane region" description="Helical" evidence="16">
    <location>
        <begin position="741"/>
        <end position="761"/>
    </location>
</feature>
<dbReference type="InterPro" id="IPR029787">
    <property type="entry name" value="Nucleotide_cyclase"/>
</dbReference>
<keyword evidence="13 14" id="KW-0456">Lyase</keyword>
<evidence type="ECO:0000313" key="19">
    <source>
        <dbReference type="Proteomes" id="UP000887458"/>
    </source>
</evidence>
<comment type="catalytic activity">
    <reaction evidence="1">
        <text>ATP = 3',5'-cyclic AMP + diphosphate</text>
        <dbReference type="Rhea" id="RHEA:15389"/>
        <dbReference type="ChEBI" id="CHEBI:30616"/>
        <dbReference type="ChEBI" id="CHEBI:33019"/>
        <dbReference type="ChEBI" id="CHEBI:58165"/>
        <dbReference type="EC" id="4.6.1.1"/>
    </reaction>
</comment>
<dbReference type="Gene3D" id="3.30.70.1230">
    <property type="entry name" value="Nucleotide cyclase"/>
    <property type="match status" value="2"/>
</dbReference>
<comment type="subcellular location">
    <subcellularLocation>
        <location evidence="3">Membrane</location>
        <topology evidence="3">Multi-pass membrane protein</topology>
    </subcellularLocation>
</comment>
<evidence type="ECO:0000256" key="13">
    <source>
        <dbReference type="ARBA" id="ARBA00023239"/>
    </source>
</evidence>
<evidence type="ECO:0000256" key="16">
    <source>
        <dbReference type="SAM" id="Phobius"/>
    </source>
</evidence>
<dbReference type="Pfam" id="PF00211">
    <property type="entry name" value="Guanylate_cyc"/>
    <property type="match status" value="2"/>
</dbReference>
<evidence type="ECO:0000256" key="3">
    <source>
        <dbReference type="ARBA" id="ARBA00004141"/>
    </source>
</evidence>
<dbReference type="CDD" id="cd07302">
    <property type="entry name" value="CHD"/>
    <property type="match status" value="2"/>
</dbReference>
<keyword evidence="5 16" id="KW-0812">Transmembrane</keyword>
<feature type="domain" description="Guanylate cyclase" evidence="17">
    <location>
        <begin position="1058"/>
        <end position="1195"/>
    </location>
</feature>
<feature type="domain" description="Guanylate cyclase" evidence="17">
    <location>
        <begin position="279"/>
        <end position="393"/>
    </location>
</feature>
<feature type="transmembrane region" description="Helical" evidence="16">
    <location>
        <begin position="767"/>
        <end position="788"/>
    </location>
</feature>
<feature type="region of interest" description="Disordered" evidence="15">
    <location>
        <begin position="1274"/>
        <end position="1376"/>
    </location>
</feature>
<evidence type="ECO:0000256" key="5">
    <source>
        <dbReference type="ARBA" id="ARBA00022692"/>
    </source>
</evidence>
<reference evidence="18 19" key="2">
    <citation type="journal article" date="2022" name="Mol. Biol. Evol.">
        <title>Comparative Genomics Reveals Insights into the Divergent Evolution of Astigmatic Mites and Household Pest Adaptations.</title>
        <authorList>
            <person name="Xiong Q."/>
            <person name="Wan A.T."/>
            <person name="Liu X."/>
            <person name="Fung C.S."/>
            <person name="Xiao X."/>
            <person name="Malainual N."/>
            <person name="Hou J."/>
            <person name="Wang L."/>
            <person name="Wang M."/>
            <person name="Yang K.Y."/>
            <person name="Cui Y."/>
            <person name="Leung E.L."/>
            <person name="Nong W."/>
            <person name="Shin S.K."/>
            <person name="Au S.W."/>
            <person name="Jeong K.Y."/>
            <person name="Chew F.T."/>
            <person name="Hui J.H."/>
            <person name="Leung T.F."/>
            <person name="Tungtrongchitr A."/>
            <person name="Zhong N."/>
            <person name="Liu Z."/>
            <person name="Tsui S.K."/>
        </authorList>
    </citation>
    <scope>NUCLEOTIDE SEQUENCE [LARGE SCALE GENOMIC DNA]</scope>
    <source>
        <strain evidence="18">Derp</strain>
    </source>
</reference>
<keyword evidence="8" id="KW-0067">ATP-binding</keyword>
<feature type="transmembrane region" description="Helical" evidence="16">
    <location>
        <begin position="809"/>
        <end position="831"/>
    </location>
</feature>
<feature type="compositionally biased region" description="Low complexity" evidence="15">
    <location>
        <begin position="1395"/>
        <end position="1405"/>
    </location>
</feature>
<sequence length="1480" mass="170002">MFRFIITTTELSIISNSLRQNYPNNDNDNKLLLNLQISSILRAFFTLIWITLNLIVISLITCWKRFANNHLYIGALISWIIFTIEGQMGFDPQLSYISRSTINVPHQSTTPTTNIIDSYDGAAIWHTFLTILIIYSMLPLPLLWSAFCAIITSAIDLTFRIVHLSQQQTNYQQQQQLIFANLCLYSCINLISLYTKYLTDCAQRNAFLETRRSIETRYKIEFENSKQEKLLLSVLPRFVAMEIITDLASQEQCGQQTRGNNLLPTQFHKIYIHCYKDVSILFADIQGFTALASRCSAQELVGVLNDLYARFDRKAEENHCHRIKLLGDCYYCVCGLPKARTDHAHCCVEMGLHMIEDIKIGIHSGSVLCGVIGLQKWQFDVWSNDVTLANHMESGGLPGRVHISARTKDYLNNQYELEPGMGEHRDQYLREHNVETFFIRQDKPTKWNPLKKHKSFRNLLTKRIDHHHHHVTTATNSSTSSIHSNSDLLLPSSNVVTITIDGEHESNHNNNNNVGKNNNMDETGDWLPEIPFQNIVDLRYSMNEDENPTIMSTNVVIDNKQSNESINQSFNVGNCFEQQQSVTTTTNSTRRKSSVSSSCAIELDVTQTQSEINNNNHRDCKVNFAANSDVVDENNVNENDLLKNNNNHTTTTIATTTAATKFPPQQQYQTKPLKSSSKQKLIKRVLSWNEQIDEYIDQCIEIESNKKLFQQNVNWFLLNFRSNEYENMFGKIPYLVFRSNLFCFSVIWLFMVIISLIILLPMSWFNLIVYIIISLIFIGIFILILLAYEDFVPRLFRRFAEHLENDPSIRNLFCTTMICLLFSMSIIFMIICVHKNQIIIHDGTLSNNNNDNSDKKLLINHHQQQQQFDTKSTIRLTGEVFEIPELSDSNKMFISFRQSNDNDNQSTIKQHEQQQHYKICDNSQYFVFVWMLTMVSTTTFLKLPYIIKLSILSSITLIYIIFIKFIFIIIFNRQQTCSISLFTHGENCMKLETKIERTSRLDFLWKQQAKRQLQDMREIRHYNAQLLKNILPDHVANYFLTQDRPQEQLYAQSYACCGVLFASIPNFDNFYSEDINNGVECIRLLNEIIFDFDQLLEDERFRCIEKIKTISSTYMAASGLNPRDQGRTVGFLLDSLVDFALSMMDALQDVNKHSFNSFKMRIGISSGPLVGGVIGAKKPVYDIWGNTVNEASRMDSTGSLDKIQVPKHTGQILKDEGYHLDYRGIIQVKGKGQMETFWVMRKMTRESSLNKSQYGGKKSMAEVIGGMVEVRRKQALGSSLSVPTSSTNRSPRRNPKSQPQQPMSQFDISNDDDDQPNNGNGSGETSETIKLPTTTATKDYSFRRKKPGKMSASFRFRKSPSPTPPTSSSSTTQPLHRMMSEISRVGRSRSFYLRNHNNNNNKNSNPTKVPTKSSTPIEPTNSTTVGTTEITTEEPTSTTEEPEQHHHQQQQHHQQQSEQQQQKNPIIQILKMLIVILLLV</sequence>
<feature type="region of interest" description="Disordered" evidence="15">
    <location>
        <begin position="1393"/>
        <end position="1460"/>
    </location>
</feature>
<comment type="cofactor">
    <cofactor evidence="2">
        <name>Mg(2+)</name>
        <dbReference type="ChEBI" id="CHEBI:18420"/>
    </cofactor>
</comment>
<dbReference type="PANTHER" id="PTHR45627">
    <property type="entry name" value="ADENYLATE CYCLASE TYPE 1"/>
    <property type="match status" value="1"/>
</dbReference>
<comment type="similarity">
    <text evidence="14">Belongs to the adenylyl cyclase class-4/guanylyl cyclase family.</text>
</comment>
<dbReference type="SMART" id="SM00044">
    <property type="entry name" value="CYCc"/>
    <property type="match status" value="2"/>
</dbReference>
<evidence type="ECO:0000256" key="15">
    <source>
        <dbReference type="SAM" id="MobiDB-lite"/>
    </source>
</evidence>
<evidence type="ECO:0000256" key="4">
    <source>
        <dbReference type="ARBA" id="ARBA00012201"/>
    </source>
</evidence>
<dbReference type="EC" id="4.6.1.1" evidence="4"/>
<protein>
    <recommendedName>
        <fullName evidence="4">adenylate cyclase</fullName>
        <ecNumber evidence="4">4.6.1.1</ecNumber>
    </recommendedName>
</protein>
<feature type="transmembrane region" description="Helical" evidence="16">
    <location>
        <begin position="123"/>
        <end position="151"/>
    </location>
</feature>
<evidence type="ECO:0000256" key="6">
    <source>
        <dbReference type="ARBA" id="ARBA00022723"/>
    </source>
</evidence>
<keyword evidence="6" id="KW-0479">Metal-binding</keyword>
<evidence type="ECO:0000313" key="18">
    <source>
        <dbReference type="EMBL" id="KAH9425205.1"/>
    </source>
</evidence>
<feature type="compositionally biased region" description="Polar residues" evidence="15">
    <location>
        <begin position="1324"/>
        <end position="1338"/>
    </location>
</feature>
<proteinExistence type="inferred from homology"/>
<organism evidence="18 19">
    <name type="scientific">Dermatophagoides pteronyssinus</name>
    <name type="common">European house dust mite</name>
    <dbReference type="NCBI Taxonomy" id="6956"/>
    <lineage>
        <taxon>Eukaryota</taxon>
        <taxon>Metazoa</taxon>
        <taxon>Ecdysozoa</taxon>
        <taxon>Arthropoda</taxon>
        <taxon>Chelicerata</taxon>
        <taxon>Arachnida</taxon>
        <taxon>Acari</taxon>
        <taxon>Acariformes</taxon>
        <taxon>Sarcoptiformes</taxon>
        <taxon>Astigmata</taxon>
        <taxon>Psoroptidia</taxon>
        <taxon>Analgoidea</taxon>
        <taxon>Pyroglyphidae</taxon>
        <taxon>Dermatophagoidinae</taxon>
        <taxon>Dermatophagoides</taxon>
    </lineage>
</organism>
<dbReference type="SUPFAM" id="SSF55073">
    <property type="entry name" value="Nucleotide cyclase"/>
    <property type="match status" value="2"/>
</dbReference>
<dbReference type="PROSITE" id="PS00452">
    <property type="entry name" value="GUANYLATE_CYCLASE_1"/>
    <property type="match status" value="2"/>
</dbReference>
<feature type="compositionally biased region" description="Polar residues" evidence="15">
    <location>
        <begin position="1276"/>
        <end position="1289"/>
    </location>
</feature>
<dbReference type="InterPro" id="IPR001054">
    <property type="entry name" value="A/G_cyclase"/>
</dbReference>
<dbReference type="InterPro" id="IPR032628">
    <property type="entry name" value="AC_N"/>
</dbReference>
<evidence type="ECO:0000256" key="10">
    <source>
        <dbReference type="ARBA" id="ARBA00022989"/>
    </source>
</evidence>
<evidence type="ECO:0000256" key="1">
    <source>
        <dbReference type="ARBA" id="ARBA00001593"/>
    </source>
</evidence>
<keyword evidence="7" id="KW-0547">Nucleotide-binding</keyword>
<evidence type="ECO:0000256" key="9">
    <source>
        <dbReference type="ARBA" id="ARBA00022842"/>
    </source>
</evidence>
<dbReference type="InterPro" id="IPR018297">
    <property type="entry name" value="A/G_cyclase_CS"/>
</dbReference>
<feature type="compositionally biased region" description="Low complexity" evidence="15">
    <location>
        <begin position="1427"/>
        <end position="1439"/>
    </location>
</feature>
<evidence type="ECO:0000256" key="2">
    <source>
        <dbReference type="ARBA" id="ARBA00001946"/>
    </source>
</evidence>
<gene>
    <name evidence="18" type="primary">ADCY8</name>
    <name evidence="18" type="ORF">DERP_013436</name>
</gene>
<evidence type="ECO:0000256" key="11">
    <source>
        <dbReference type="ARBA" id="ARBA00022998"/>
    </source>
</evidence>
<evidence type="ECO:0000256" key="7">
    <source>
        <dbReference type="ARBA" id="ARBA00022741"/>
    </source>
</evidence>
<feature type="compositionally biased region" description="Polar residues" evidence="15">
    <location>
        <begin position="1406"/>
        <end position="1426"/>
    </location>
</feature>
<feature type="transmembrane region" description="Helical" evidence="16">
    <location>
        <begin position="70"/>
        <end position="90"/>
    </location>
</feature>
<evidence type="ECO:0000256" key="14">
    <source>
        <dbReference type="RuleBase" id="RU000405"/>
    </source>
</evidence>
<keyword evidence="11" id="KW-0115">cAMP biosynthesis</keyword>
<feature type="transmembrane region" description="Helical" evidence="16">
    <location>
        <begin position="950"/>
        <end position="971"/>
    </location>
</feature>
<keyword evidence="10 16" id="KW-1133">Transmembrane helix</keyword>
<feature type="transmembrane region" description="Helical" evidence="16">
    <location>
        <begin position="43"/>
        <end position="63"/>
    </location>
</feature>
<keyword evidence="12 16" id="KW-0472">Membrane</keyword>
<dbReference type="EMBL" id="NJHN03000021">
    <property type="protein sequence ID" value="KAH9425205.1"/>
    <property type="molecule type" value="Genomic_DNA"/>
</dbReference>